<feature type="region of interest" description="Disordered" evidence="1">
    <location>
        <begin position="464"/>
        <end position="484"/>
    </location>
</feature>
<proteinExistence type="predicted"/>
<comment type="caution">
    <text evidence="3">The sequence shown here is derived from an EMBL/GenBank/DDBJ whole genome shotgun (WGS) entry which is preliminary data.</text>
</comment>
<protein>
    <submittedName>
        <fullName evidence="3">Uncharacterized protein</fullName>
    </submittedName>
</protein>
<gene>
    <name evidence="3" type="ORF">PLEPLA_LOCUS9032</name>
</gene>
<dbReference type="Pfam" id="PF16311">
    <property type="entry name" value="TMEM100"/>
    <property type="match status" value="1"/>
</dbReference>
<feature type="compositionally biased region" description="Polar residues" evidence="1">
    <location>
        <begin position="466"/>
        <end position="477"/>
    </location>
</feature>
<feature type="region of interest" description="Disordered" evidence="1">
    <location>
        <begin position="40"/>
        <end position="63"/>
    </location>
</feature>
<organism evidence="3 4">
    <name type="scientific">Pleuronectes platessa</name>
    <name type="common">European plaice</name>
    <dbReference type="NCBI Taxonomy" id="8262"/>
    <lineage>
        <taxon>Eukaryota</taxon>
        <taxon>Metazoa</taxon>
        <taxon>Chordata</taxon>
        <taxon>Craniata</taxon>
        <taxon>Vertebrata</taxon>
        <taxon>Euteleostomi</taxon>
        <taxon>Actinopterygii</taxon>
        <taxon>Neopterygii</taxon>
        <taxon>Teleostei</taxon>
        <taxon>Neoteleostei</taxon>
        <taxon>Acanthomorphata</taxon>
        <taxon>Carangaria</taxon>
        <taxon>Pleuronectiformes</taxon>
        <taxon>Pleuronectoidei</taxon>
        <taxon>Pleuronectidae</taxon>
        <taxon>Pleuronectes</taxon>
    </lineage>
</organism>
<feature type="compositionally biased region" description="Polar residues" evidence="1">
    <location>
        <begin position="135"/>
        <end position="146"/>
    </location>
</feature>
<dbReference type="Proteomes" id="UP001153269">
    <property type="component" value="Unassembled WGS sequence"/>
</dbReference>
<keyword evidence="2" id="KW-0812">Transmembrane</keyword>
<evidence type="ECO:0000313" key="4">
    <source>
        <dbReference type="Proteomes" id="UP001153269"/>
    </source>
</evidence>
<feature type="region of interest" description="Disordered" evidence="1">
    <location>
        <begin position="80"/>
        <end position="160"/>
    </location>
</feature>
<keyword evidence="2" id="KW-0472">Membrane</keyword>
<evidence type="ECO:0000313" key="3">
    <source>
        <dbReference type="EMBL" id="CAB1421150.1"/>
    </source>
</evidence>
<dbReference type="EMBL" id="CADEAL010000506">
    <property type="protein sequence ID" value="CAB1421150.1"/>
    <property type="molecule type" value="Genomic_DNA"/>
</dbReference>
<dbReference type="PANTHER" id="PTHR14870">
    <property type="entry name" value="TUBULIN EPSILON AND DELTA COMPLEX PROTEIN 2"/>
    <property type="match status" value="1"/>
</dbReference>
<evidence type="ECO:0000256" key="1">
    <source>
        <dbReference type="SAM" id="MobiDB-lite"/>
    </source>
</evidence>
<dbReference type="InterPro" id="IPR032536">
    <property type="entry name" value="TMEM100"/>
</dbReference>
<name>A0A9N7TY87_PLEPL</name>
<dbReference type="AlphaFoldDB" id="A0A9N7TY87"/>
<accession>A0A9N7TY87</accession>
<feature type="transmembrane region" description="Helical" evidence="2">
    <location>
        <begin position="540"/>
        <end position="562"/>
    </location>
</feature>
<feature type="compositionally biased region" description="Basic and acidic residues" evidence="1">
    <location>
        <begin position="88"/>
        <end position="100"/>
    </location>
</feature>
<feature type="transmembrane region" description="Helical" evidence="2">
    <location>
        <begin position="507"/>
        <end position="528"/>
    </location>
</feature>
<sequence length="583" mass="63631">MSVLSVVEQAIKSCKAEQTRIHDSIQFYRELLHSLAPHHTSSFEETEHSDAAVEDTDTSPGEKEDIELLEQALEKALRIRTSSGASVKDQDGNKPARPLKDVAGSSASFKGGRTTIGPTSKLASLDRKEHKKPVSSVSSTQGSRPSASIDPGKSTIKPNNRSTIQKLPVSSAEVLHHQAAAAHGLPRRDGKTSEQITKWKSLRNKQNRLWDKVVALQRNPVPGRSHFMERMRDMFPDDSPCGSTDQTGALADKLTHRGLHLTHHCQTNELLAKPTPEATVVNELETRDRWRPEGGGLPLTITYTTEAELREVEMLRMWVALLQQELSFEQALSDTLSPQLVSIAPGPGCPSASVLRDMYSLLVHECRTSHRRRPIAAFGLPHFSFPSSTPSGPLYIPHHYIQQSVQCAAREPAGSVQRNSQRGRERRGKCQTANVIREANAAAGSPDPPAHTIEMGCTTGHLACQPQPQTGSGQDSQALEGGGAKVPDVLSSLERLSQATGGMEKSWYRCIFPFGIISLVIGVAGTGVTYTYNDLPQTKVVSVVLLVMGILLLLMATACWTAHNKKRRKKKEGGSFTSEQCPL</sequence>
<feature type="compositionally biased region" description="Basic and acidic residues" evidence="1">
    <location>
        <begin position="41"/>
        <end position="51"/>
    </location>
</feature>
<dbReference type="InterPro" id="IPR031518">
    <property type="entry name" value="DUF4693"/>
</dbReference>
<evidence type="ECO:0000256" key="2">
    <source>
        <dbReference type="SAM" id="Phobius"/>
    </source>
</evidence>
<keyword evidence="2" id="KW-1133">Transmembrane helix</keyword>
<reference evidence="3" key="1">
    <citation type="submission" date="2020-03" db="EMBL/GenBank/DDBJ databases">
        <authorList>
            <person name="Weist P."/>
        </authorList>
    </citation>
    <scope>NUCLEOTIDE SEQUENCE</scope>
</reference>
<keyword evidence="4" id="KW-1185">Reference proteome</keyword>
<dbReference type="PANTHER" id="PTHR14870:SF1">
    <property type="entry name" value="TUBULIN EPSILON AND DELTA COMPLEX PROTEIN 2"/>
    <property type="match status" value="1"/>
</dbReference>